<feature type="compositionally biased region" description="Basic and acidic residues" evidence="1">
    <location>
        <begin position="54"/>
        <end position="75"/>
    </location>
</feature>
<reference evidence="2 3" key="2">
    <citation type="submission" date="2015-05" db="EMBL/GenBank/DDBJ databases">
        <authorList>
            <person name="Morales-Cruz A."/>
            <person name="Amrine K.C."/>
            <person name="Cantu D."/>
        </authorList>
    </citation>
    <scope>NUCLEOTIDE SEQUENCE [LARGE SCALE GENOMIC DNA]</scope>
    <source>
        <strain evidence="2">DA912</strain>
    </source>
</reference>
<feature type="region of interest" description="Disordered" evidence="1">
    <location>
        <begin position="1"/>
        <end position="116"/>
    </location>
</feature>
<feature type="compositionally biased region" description="Basic and acidic residues" evidence="1">
    <location>
        <begin position="1"/>
        <end position="12"/>
    </location>
</feature>
<feature type="compositionally biased region" description="Acidic residues" evidence="1">
    <location>
        <begin position="102"/>
        <end position="116"/>
    </location>
</feature>
<evidence type="ECO:0000313" key="2">
    <source>
        <dbReference type="EMBL" id="KKY36568.1"/>
    </source>
</evidence>
<dbReference type="AlphaFoldDB" id="A0A0G2HNQ6"/>
<evidence type="ECO:0000256" key="1">
    <source>
        <dbReference type="SAM" id="MobiDB-lite"/>
    </source>
</evidence>
<dbReference type="Proteomes" id="UP000034680">
    <property type="component" value="Unassembled WGS sequence"/>
</dbReference>
<proteinExistence type="predicted"/>
<dbReference type="EMBL" id="LCUC01000114">
    <property type="protein sequence ID" value="KKY36568.1"/>
    <property type="molecule type" value="Genomic_DNA"/>
</dbReference>
<sequence length="116" mass="12687">MASSKEAPRKEVSNTGSSGVSPKPHVALGTLPPQAAHAPEFVPGEAFQSPILNKRIDNQKGEKKTSEAGSDQEKTLKKKKKTKEPTEAEEAAQDKARREQAMDEEWWSGDEDFAPN</sequence>
<evidence type="ECO:0000313" key="3">
    <source>
        <dbReference type="Proteomes" id="UP000034680"/>
    </source>
</evidence>
<organism evidence="2 3">
    <name type="scientific">Diaporthe ampelina</name>
    <dbReference type="NCBI Taxonomy" id="1214573"/>
    <lineage>
        <taxon>Eukaryota</taxon>
        <taxon>Fungi</taxon>
        <taxon>Dikarya</taxon>
        <taxon>Ascomycota</taxon>
        <taxon>Pezizomycotina</taxon>
        <taxon>Sordariomycetes</taxon>
        <taxon>Sordariomycetidae</taxon>
        <taxon>Diaporthales</taxon>
        <taxon>Diaporthaceae</taxon>
        <taxon>Diaporthe</taxon>
    </lineage>
</organism>
<accession>A0A0G2HNQ6</accession>
<keyword evidence="3" id="KW-1185">Reference proteome</keyword>
<protein>
    <submittedName>
        <fullName evidence="2">Uncharacterized protein</fullName>
    </submittedName>
</protein>
<name>A0A0G2HNQ6_9PEZI</name>
<gene>
    <name evidence="2" type="ORF">UCDDA912_g03478</name>
</gene>
<comment type="caution">
    <text evidence="2">The sequence shown here is derived from an EMBL/GenBank/DDBJ whole genome shotgun (WGS) entry which is preliminary data.</text>
</comment>
<feature type="compositionally biased region" description="Basic and acidic residues" evidence="1">
    <location>
        <begin position="92"/>
        <end position="101"/>
    </location>
</feature>
<reference evidence="2 3" key="1">
    <citation type="submission" date="2015-05" db="EMBL/GenBank/DDBJ databases">
        <title>Distinctive expansion of gene families associated with plant cell wall degradation and secondary metabolism in the genomes of grapevine trunk pathogens.</title>
        <authorList>
            <person name="Lawrence D.P."/>
            <person name="Travadon R."/>
            <person name="Rolshausen P.E."/>
            <person name="Baumgartner K."/>
        </authorList>
    </citation>
    <scope>NUCLEOTIDE SEQUENCE [LARGE SCALE GENOMIC DNA]</scope>
    <source>
        <strain evidence="2">DA912</strain>
    </source>
</reference>
<dbReference type="OrthoDB" id="5229943at2759"/>